<dbReference type="Pfam" id="PF01035">
    <property type="entry name" value="DNA_binding_1"/>
    <property type="match status" value="1"/>
</dbReference>
<dbReference type="Proteomes" id="UP000464675">
    <property type="component" value="Chromosome"/>
</dbReference>
<protein>
    <submittedName>
        <fullName evidence="3">Cysteine methyltransferase</fullName>
    </submittedName>
</protein>
<dbReference type="InterPro" id="IPR036388">
    <property type="entry name" value="WH-like_DNA-bd_sf"/>
</dbReference>
<evidence type="ECO:0000256" key="1">
    <source>
        <dbReference type="ARBA" id="ARBA00022763"/>
    </source>
</evidence>
<organism evidence="3 4">
    <name type="scientific">Microbulbifer hydrolyticus</name>
    <dbReference type="NCBI Taxonomy" id="48074"/>
    <lineage>
        <taxon>Bacteria</taxon>
        <taxon>Pseudomonadati</taxon>
        <taxon>Pseudomonadota</taxon>
        <taxon>Gammaproteobacteria</taxon>
        <taxon>Cellvibrionales</taxon>
        <taxon>Microbulbiferaceae</taxon>
        <taxon>Microbulbifer</taxon>
    </lineage>
</organism>
<dbReference type="InterPro" id="IPR036217">
    <property type="entry name" value="MethylDNA_cys_MeTrfase_DNAb"/>
</dbReference>
<dbReference type="GO" id="GO:0032259">
    <property type="term" value="P:methylation"/>
    <property type="evidence" value="ECO:0007669"/>
    <property type="project" value="UniProtKB-KW"/>
</dbReference>
<reference evidence="3 4" key="1">
    <citation type="submission" date="2020-01" db="EMBL/GenBank/DDBJ databases">
        <title>The possibility of degradation of plastic by Microbulbifer hydrolyticus IRE-31.</title>
        <authorList>
            <person name="Liu L."/>
        </authorList>
    </citation>
    <scope>NUCLEOTIDE SEQUENCE [LARGE SCALE GENOMIC DNA]</scope>
    <source>
        <strain evidence="3 4">IRE-31</strain>
    </source>
</reference>
<dbReference type="Gene3D" id="1.10.10.10">
    <property type="entry name" value="Winged helix-like DNA-binding domain superfamily/Winged helix DNA-binding domain"/>
    <property type="match status" value="1"/>
</dbReference>
<proteinExistence type="predicted"/>
<evidence type="ECO:0000259" key="2">
    <source>
        <dbReference type="Pfam" id="PF01035"/>
    </source>
</evidence>
<dbReference type="PANTHER" id="PTHR42942:SF1">
    <property type="entry name" value="ALKYLTRANSFERASE-LIKE PROTEIN 1"/>
    <property type="match status" value="1"/>
</dbReference>
<accession>A0ABX6IXW8</accession>
<dbReference type="SUPFAM" id="SSF46767">
    <property type="entry name" value="Methylated DNA-protein cysteine methyltransferase, C-terminal domain"/>
    <property type="match status" value="1"/>
</dbReference>
<keyword evidence="3" id="KW-0489">Methyltransferase</keyword>
<keyword evidence="3" id="KW-0808">Transferase</keyword>
<dbReference type="GO" id="GO:0008168">
    <property type="term" value="F:methyltransferase activity"/>
    <property type="evidence" value="ECO:0007669"/>
    <property type="project" value="UniProtKB-KW"/>
</dbReference>
<evidence type="ECO:0000313" key="3">
    <source>
        <dbReference type="EMBL" id="QHQ38571.1"/>
    </source>
</evidence>
<keyword evidence="4" id="KW-1185">Reference proteome</keyword>
<gene>
    <name evidence="3" type="ORF">GTQ55_05955</name>
</gene>
<dbReference type="InterPro" id="IPR052520">
    <property type="entry name" value="ATL_DNA_repair"/>
</dbReference>
<dbReference type="PANTHER" id="PTHR42942">
    <property type="entry name" value="6-O-METHYLGUANINE DNA METHYLTRANSFERASE"/>
    <property type="match status" value="1"/>
</dbReference>
<dbReference type="CDD" id="cd06445">
    <property type="entry name" value="ATase"/>
    <property type="match status" value="1"/>
</dbReference>
<sequence length="116" mass="13137">MARPDLQLSHLQHEKIEGHDATSRICLALAHVPPGRVVTYGGLAELAGLPRAARLVGQTLRKLPKDTKLPWHRVVNAQGRISIPEPGYQRQKRRLEDEGITLVRGKVDLERFRWQP</sequence>
<dbReference type="InterPro" id="IPR014048">
    <property type="entry name" value="MethylDNA_cys_MeTrfase_DNA-bd"/>
</dbReference>
<evidence type="ECO:0000313" key="4">
    <source>
        <dbReference type="Proteomes" id="UP000464675"/>
    </source>
</evidence>
<feature type="domain" description="Methylated-DNA-[protein]-cysteine S-methyltransferase DNA binding" evidence="2">
    <location>
        <begin position="22"/>
        <end position="100"/>
    </location>
</feature>
<keyword evidence="1" id="KW-0227">DNA damage</keyword>
<dbReference type="EMBL" id="CP047491">
    <property type="protein sequence ID" value="QHQ38571.1"/>
    <property type="molecule type" value="Genomic_DNA"/>
</dbReference>
<name>A0ABX6IXW8_9GAMM</name>